<evidence type="ECO:0000259" key="6">
    <source>
        <dbReference type="PROSITE" id="PS50937"/>
    </source>
</evidence>
<feature type="coiled-coil region" evidence="5">
    <location>
        <begin position="81"/>
        <end position="115"/>
    </location>
</feature>
<dbReference type="PANTHER" id="PTHR30204">
    <property type="entry name" value="REDOX-CYCLING DRUG-SENSING TRANSCRIPTIONAL ACTIVATOR SOXR"/>
    <property type="match status" value="1"/>
</dbReference>
<keyword evidence="8" id="KW-1185">Reference proteome</keyword>
<dbReference type="PANTHER" id="PTHR30204:SF69">
    <property type="entry name" value="MERR-FAMILY TRANSCRIPTIONAL REGULATOR"/>
    <property type="match status" value="1"/>
</dbReference>
<dbReference type="SMART" id="SM00422">
    <property type="entry name" value="HTH_MERR"/>
    <property type="match status" value="1"/>
</dbReference>
<accession>A0A0W1AW11</accession>
<dbReference type="Pfam" id="PF13411">
    <property type="entry name" value="MerR_1"/>
    <property type="match status" value="1"/>
</dbReference>
<reference evidence="7 8" key="1">
    <citation type="journal article" date="2015" name="Int. Biodeterior. Biodegradation">
        <title>Physiological and genetic screening methods for the isolation of methyl tert-butyl ether-degrading bacteria for bioremediation purposes.</title>
        <authorList>
            <person name="Guisado I.M."/>
            <person name="Purswani J."/>
            <person name="Gonzalez Lopez J."/>
            <person name="Pozo C."/>
        </authorList>
    </citation>
    <scope>NUCLEOTIDE SEQUENCE [LARGE SCALE GENOMIC DNA]</scope>
    <source>
        <strain evidence="7 8">SH7</strain>
    </source>
</reference>
<dbReference type="PROSITE" id="PS50937">
    <property type="entry name" value="HTH_MERR_2"/>
    <property type="match status" value="1"/>
</dbReference>
<evidence type="ECO:0000256" key="1">
    <source>
        <dbReference type="ARBA" id="ARBA00022491"/>
    </source>
</evidence>
<proteinExistence type="predicted"/>
<dbReference type="InterPro" id="IPR009061">
    <property type="entry name" value="DNA-bd_dom_put_sf"/>
</dbReference>
<protein>
    <recommendedName>
        <fullName evidence="6">HTH merR-type domain-containing protein</fullName>
    </recommendedName>
</protein>
<evidence type="ECO:0000256" key="3">
    <source>
        <dbReference type="ARBA" id="ARBA00023125"/>
    </source>
</evidence>
<dbReference type="Gene3D" id="1.10.1660.10">
    <property type="match status" value="1"/>
</dbReference>
<keyword evidence="1" id="KW-0678">Repressor</keyword>
<dbReference type="AlphaFoldDB" id="A0A0W1AW11"/>
<dbReference type="CDD" id="cd01107">
    <property type="entry name" value="HTH_BmrR"/>
    <property type="match status" value="1"/>
</dbReference>
<dbReference type="EMBL" id="LCZJ02000026">
    <property type="protein sequence ID" value="KTD85470.1"/>
    <property type="molecule type" value="Genomic_DNA"/>
</dbReference>
<evidence type="ECO:0000256" key="4">
    <source>
        <dbReference type="ARBA" id="ARBA00023163"/>
    </source>
</evidence>
<dbReference type="GO" id="GO:0003677">
    <property type="term" value="F:DNA binding"/>
    <property type="evidence" value="ECO:0007669"/>
    <property type="project" value="UniProtKB-KW"/>
</dbReference>
<dbReference type="InterPro" id="IPR047057">
    <property type="entry name" value="MerR_fam"/>
</dbReference>
<comment type="caution">
    <text evidence="7">The sequence shown here is derived from an EMBL/GenBank/DDBJ whole genome shotgun (WGS) entry which is preliminary data.</text>
</comment>
<dbReference type="GO" id="GO:0003700">
    <property type="term" value="F:DNA-binding transcription factor activity"/>
    <property type="evidence" value="ECO:0007669"/>
    <property type="project" value="InterPro"/>
</dbReference>
<gene>
    <name evidence="7" type="ORF">UQ64_18350</name>
</gene>
<evidence type="ECO:0000313" key="8">
    <source>
        <dbReference type="Proteomes" id="UP000054709"/>
    </source>
</evidence>
<keyword evidence="4" id="KW-0804">Transcription</keyword>
<dbReference type="RefSeq" id="WP_060624324.1">
    <property type="nucleotide sequence ID" value="NZ_LCZJ02000026.1"/>
</dbReference>
<dbReference type="SUPFAM" id="SSF46955">
    <property type="entry name" value="Putative DNA-binding domain"/>
    <property type="match status" value="1"/>
</dbReference>
<dbReference type="OrthoDB" id="9773308at2"/>
<evidence type="ECO:0000313" key="7">
    <source>
        <dbReference type="EMBL" id="KTD85470.1"/>
    </source>
</evidence>
<dbReference type="Proteomes" id="UP000054709">
    <property type="component" value="Unassembled WGS sequence"/>
</dbReference>
<feature type="domain" description="HTH merR-type" evidence="6">
    <location>
        <begin position="4"/>
        <end position="74"/>
    </location>
</feature>
<sequence>MNNYYSIGETAKLADTTIETLRHYDRINLLKPAKVDPSSGYRYYSDKELIYLDVINFCKKKNMPLHKIKDVFTNDNLDYIISFLKTKDEEIEQEIKQLNKTKLQLRALRKQYENQAYLSDVPLSPNHFLTKALGERTIVKIHSLQKPSLESFHQMQNALNQQLEDEPRDAFAFDLRANIMTTLEPPENPSVFFVVCEKYPEQSDYISILPKGIYLYGYCSEEQRRETIQNIVAHAKAEYNTEILSVIQSVIFTGMFQWVYEIQVLLKSASSDKRQIKQHVAI</sequence>
<organism evidence="7 8">
    <name type="scientific">Paenibacillus etheri</name>
    <dbReference type="NCBI Taxonomy" id="1306852"/>
    <lineage>
        <taxon>Bacteria</taxon>
        <taxon>Bacillati</taxon>
        <taxon>Bacillota</taxon>
        <taxon>Bacilli</taxon>
        <taxon>Bacillales</taxon>
        <taxon>Paenibacillaceae</taxon>
        <taxon>Paenibacillus</taxon>
    </lineage>
</organism>
<dbReference type="InterPro" id="IPR000551">
    <property type="entry name" value="MerR-type_HTH_dom"/>
</dbReference>
<keyword evidence="5" id="KW-0175">Coiled coil</keyword>
<evidence type="ECO:0000256" key="2">
    <source>
        <dbReference type="ARBA" id="ARBA00023015"/>
    </source>
</evidence>
<evidence type="ECO:0000256" key="5">
    <source>
        <dbReference type="SAM" id="Coils"/>
    </source>
</evidence>
<keyword evidence="2" id="KW-0805">Transcription regulation</keyword>
<name>A0A0W1AW11_9BACL</name>
<keyword evidence="3" id="KW-0238">DNA-binding</keyword>